<dbReference type="InterPro" id="IPR024654">
    <property type="entry name" value="Calcineurin-like_PHP_lpxH"/>
</dbReference>
<keyword evidence="4" id="KW-1185">Reference proteome</keyword>
<reference evidence="3" key="1">
    <citation type="submission" date="2022-01" db="EMBL/GenBank/DDBJ databases">
        <title>Paenibacillus spongiae sp. nov., isolated from marine sponge.</title>
        <authorList>
            <person name="Li Z."/>
            <person name="Zhang M."/>
        </authorList>
    </citation>
    <scope>NUCLEOTIDE SEQUENCE</scope>
    <source>
        <strain evidence="3">PHS-Z3</strain>
    </source>
</reference>
<dbReference type="PANTHER" id="PTHR42850">
    <property type="entry name" value="METALLOPHOSPHOESTERASE"/>
    <property type="match status" value="1"/>
</dbReference>
<evidence type="ECO:0000313" key="3">
    <source>
        <dbReference type="EMBL" id="UVI28041.1"/>
    </source>
</evidence>
<dbReference type="InterPro" id="IPR011152">
    <property type="entry name" value="Pesterase_MJ0912"/>
</dbReference>
<dbReference type="EMBL" id="CP091430">
    <property type="protein sequence ID" value="UVI28041.1"/>
    <property type="molecule type" value="Genomic_DNA"/>
</dbReference>
<dbReference type="Gene3D" id="3.60.21.10">
    <property type="match status" value="1"/>
</dbReference>
<comment type="similarity">
    <text evidence="1">Belongs to the metallophosphoesterase superfamily. YfcE family.</text>
</comment>
<dbReference type="Proteomes" id="UP001057877">
    <property type="component" value="Chromosome"/>
</dbReference>
<dbReference type="InterPro" id="IPR029052">
    <property type="entry name" value="Metallo-depent_PP-like"/>
</dbReference>
<dbReference type="Pfam" id="PF12850">
    <property type="entry name" value="Metallophos_2"/>
    <property type="match status" value="1"/>
</dbReference>
<organism evidence="3 4">
    <name type="scientific">Paenibacillus spongiae</name>
    <dbReference type="NCBI Taxonomy" id="2909671"/>
    <lineage>
        <taxon>Bacteria</taxon>
        <taxon>Bacillati</taxon>
        <taxon>Bacillota</taxon>
        <taxon>Bacilli</taxon>
        <taxon>Bacillales</taxon>
        <taxon>Paenibacillaceae</taxon>
        <taxon>Paenibacillus</taxon>
    </lineage>
</organism>
<evidence type="ECO:0000313" key="4">
    <source>
        <dbReference type="Proteomes" id="UP001057877"/>
    </source>
</evidence>
<evidence type="ECO:0000259" key="2">
    <source>
        <dbReference type="Pfam" id="PF12850"/>
    </source>
</evidence>
<dbReference type="RefSeq" id="WP_258384129.1">
    <property type="nucleotide sequence ID" value="NZ_CP091430.1"/>
</dbReference>
<sequence length="249" mass="28258">MRLAVISDTHGNATALEAVIHDLSDQSPDAIVCLGDIVMRGPQPSECIHMVKSLKPLAVIRGNYDDKFTRFPEPGWVPATYKQELVLRAYEYDCERIGKEDQAWLANLPVELSCEFEEVPTEMYHAGPNTLVNIVYPWATLDELDTLYKHENTKLVLYGHVHHAYVRQGKGRLHVNCGSIGLPFDGDNRASYAIVDFKKRDIAVQLRRITYDIESALAIAKARSMPDIEAFEYALRYARYPYDALKQLT</sequence>
<evidence type="ECO:0000256" key="1">
    <source>
        <dbReference type="ARBA" id="ARBA00008950"/>
    </source>
</evidence>
<name>A0ABY5S2E1_9BACL</name>
<proteinExistence type="inferred from homology"/>
<gene>
    <name evidence="3" type="ORF">L1F29_21610</name>
</gene>
<dbReference type="PANTHER" id="PTHR42850:SF2">
    <property type="entry name" value="BLL5683 PROTEIN"/>
    <property type="match status" value="1"/>
</dbReference>
<dbReference type="PIRSF" id="PIRSF000883">
    <property type="entry name" value="Pesterase_MJ0912"/>
    <property type="match status" value="1"/>
</dbReference>
<dbReference type="SUPFAM" id="SSF56300">
    <property type="entry name" value="Metallo-dependent phosphatases"/>
    <property type="match status" value="1"/>
</dbReference>
<feature type="domain" description="Calcineurin-like phosphoesterase" evidence="2">
    <location>
        <begin position="1"/>
        <end position="199"/>
    </location>
</feature>
<accession>A0ABY5S2E1</accession>
<dbReference type="InterPro" id="IPR050126">
    <property type="entry name" value="Ap4A_hydrolase"/>
</dbReference>
<protein>
    <submittedName>
        <fullName evidence="3">Metallophosphatase family protein</fullName>
    </submittedName>
</protein>